<evidence type="ECO:0000256" key="1">
    <source>
        <dbReference type="SAM" id="SignalP"/>
    </source>
</evidence>
<evidence type="ECO:0000313" key="2">
    <source>
        <dbReference type="EMBL" id="JAE25839.1"/>
    </source>
</evidence>
<dbReference type="AlphaFoldDB" id="A0A0A9GQZ4"/>
<accession>A0A0A9GQZ4</accession>
<sequence length="132" mass="15346">MSFLFRWYLWKVPYCWWTDPGGWNCDVANCMFACLDYCFYTEDQTATERGHDGFVMFHGLMPERLKLLKPCAESLVLCSRGTRGRAGYFSAQNMLPKNYSRPRNDRLLLLVSPSRNPMPTGSYLRTHTSVLL</sequence>
<dbReference type="EMBL" id="GBRH01172057">
    <property type="protein sequence ID" value="JAE25839.1"/>
    <property type="molecule type" value="Transcribed_RNA"/>
</dbReference>
<reference evidence="2" key="2">
    <citation type="journal article" date="2015" name="Data Brief">
        <title>Shoot transcriptome of the giant reed, Arundo donax.</title>
        <authorList>
            <person name="Barrero R.A."/>
            <person name="Guerrero F.D."/>
            <person name="Moolhuijzen P."/>
            <person name="Goolsby J.A."/>
            <person name="Tidwell J."/>
            <person name="Bellgard S.E."/>
            <person name="Bellgard M.I."/>
        </authorList>
    </citation>
    <scope>NUCLEOTIDE SEQUENCE</scope>
    <source>
        <tissue evidence="2">Shoot tissue taken approximately 20 cm above the soil surface</tissue>
    </source>
</reference>
<protein>
    <submittedName>
        <fullName evidence="2">Uncharacterized protein</fullName>
    </submittedName>
</protein>
<feature type="chain" id="PRO_5002062686" evidence="1">
    <location>
        <begin position="18"/>
        <end position="132"/>
    </location>
</feature>
<name>A0A0A9GQZ4_ARUDO</name>
<feature type="signal peptide" evidence="1">
    <location>
        <begin position="1"/>
        <end position="17"/>
    </location>
</feature>
<organism evidence="2">
    <name type="scientific">Arundo donax</name>
    <name type="common">Giant reed</name>
    <name type="synonym">Donax arundinaceus</name>
    <dbReference type="NCBI Taxonomy" id="35708"/>
    <lineage>
        <taxon>Eukaryota</taxon>
        <taxon>Viridiplantae</taxon>
        <taxon>Streptophyta</taxon>
        <taxon>Embryophyta</taxon>
        <taxon>Tracheophyta</taxon>
        <taxon>Spermatophyta</taxon>
        <taxon>Magnoliopsida</taxon>
        <taxon>Liliopsida</taxon>
        <taxon>Poales</taxon>
        <taxon>Poaceae</taxon>
        <taxon>PACMAD clade</taxon>
        <taxon>Arundinoideae</taxon>
        <taxon>Arundineae</taxon>
        <taxon>Arundo</taxon>
    </lineage>
</organism>
<reference evidence="2" key="1">
    <citation type="submission" date="2014-09" db="EMBL/GenBank/DDBJ databases">
        <authorList>
            <person name="Magalhaes I.L.F."/>
            <person name="Oliveira U."/>
            <person name="Santos F.R."/>
            <person name="Vidigal T.H.D.A."/>
            <person name="Brescovit A.D."/>
            <person name="Santos A.J."/>
        </authorList>
    </citation>
    <scope>NUCLEOTIDE SEQUENCE</scope>
    <source>
        <tissue evidence="2">Shoot tissue taken approximately 20 cm above the soil surface</tissue>
    </source>
</reference>
<keyword evidence="1" id="KW-0732">Signal</keyword>
<proteinExistence type="predicted"/>